<feature type="region of interest" description="Interaction with DNA" evidence="8">
    <location>
        <begin position="146"/>
        <end position="151"/>
    </location>
</feature>
<evidence type="ECO:0000313" key="13">
    <source>
        <dbReference type="Proteomes" id="UP000683511"/>
    </source>
</evidence>
<dbReference type="InterPro" id="IPR028612">
    <property type="entry name" value="Topoisom_1_IA"/>
</dbReference>
<dbReference type="Pfam" id="PF01751">
    <property type="entry name" value="Toprim"/>
    <property type="match status" value="1"/>
</dbReference>
<keyword evidence="6 8" id="KW-0238">DNA-binding</keyword>
<keyword evidence="13" id="KW-1185">Reference proteome</keyword>
<dbReference type="PRINTS" id="PR00417">
    <property type="entry name" value="PRTPISMRASEI"/>
</dbReference>
<evidence type="ECO:0000256" key="9">
    <source>
        <dbReference type="SAM" id="MobiDB-lite"/>
    </source>
</evidence>
<dbReference type="EC" id="5.6.2.1" evidence="8"/>
<dbReference type="Gene3D" id="1.10.460.10">
    <property type="entry name" value="Topoisomerase I, domain 2"/>
    <property type="match status" value="1"/>
</dbReference>
<dbReference type="SMART" id="SM00493">
    <property type="entry name" value="TOPRIM"/>
    <property type="match status" value="1"/>
</dbReference>
<sequence>MGHVRDLPQSSSEIPAAVKGEKWAQLGVNIDSDFEPVYVVPKDKKKVVTQLKDALKDVDQLILATDEDREGESISWHLYQLLKPKVPTKRMVFHEITKDAIQKALKNCRNIDEQLVRAQETRRILDRLVGYTLSPLLWKKIAWGLSAGRVQSVAVRLLVNKERQRRAFHAGSYWDLKASLLQEKTPFTSQLVTVGGTKVATGSDFDPATGQIAPGRNVVLLNEEQAEALKERLTGKIWQVTDIEERPVTRKPAPPFTTSTLQQESNRKLRLSARDTMRIAQNLYEQGYITYMRTDSVHLSEQAIAAARSCVEQLYGKQYLSPQPRQYTTKSKGAQEAHEAIRPAGSSFRTPQETGLSGRELAVYDLIWKRTVACQMADSRQTQITVQLQVEDAGFRSSGKRIDFPGYLRAYVEGSDDPEAALEDQEVILPALKVGDHPDCTELAAVGHETQPPARYTEATLVKTLESEGIGRPSTYASIIGTILDKGYAQLVSNALIPTFTAFAVTDLLEKHFPDIVDPSFTSKMEQTLDDIAEGEVNWLPYLREFYLGEKGLETLVKEQESQIDANKARTVELENLDAKVRIGKYGPYIEVDNGESVVTASIPKDLTPADLDPKQVEVILKQKTTGPDELGRHPETGEPIYMKIGTYGPYVQLGDKTEENPKPKQASLPKGVTAENITLDMAVGLLALPRTLGVHPETGGKIQASLGRFGPYVVHDQGKDGKDYRSLKAGDDVLTVTLARALQLLAEPKKGRASSSKSKAALRELGLHPEDDSPINIYDGPYGPYIKYNKTNVGIPEGKTVEDVTLEMALELLAAKSSTKRKTTKSTTTKTTKSTTKSTAKSSTTSTKKK</sequence>
<feature type="site" description="Interaction with DNA" evidence="8">
    <location>
        <position position="138"/>
    </location>
</feature>
<evidence type="ECO:0000256" key="2">
    <source>
        <dbReference type="ARBA" id="ARBA00009446"/>
    </source>
</evidence>
<keyword evidence="7 8" id="KW-0413">Isomerase</keyword>
<dbReference type="EMBL" id="CP021056">
    <property type="protein sequence ID" value="QXE22967.1"/>
    <property type="molecule type" value="Genomic_DNA"/>
</dbReference>
<comment type="similarity">
    <text evidence="2 8">Belongs to the type IA topoisomerase family.</text>
</comment>
<evidence type="ECO:0000256" key="5">
    <source>
        <dbReference type="ARBA" id="ARBA00023029"/>
    </source>
</evidence>
<keyword evidence="4" id="KW-0460">Magnesium</keyword>
<evidence type="ECO:0000313" key="12">
    <source>
        <dbReference type="EMBL" id="QXE22967.1"/>
    </source>
</evidence>
<dbReference type="Pfam" id="PF13368">
    <property type="entry name" value="Toprim_C_rpt"/>
    <property type="match status" value="4"/>
</dbReference>
<dbReference type="InterPro" id="IPR013824">
    <property type="entry name" value="Topo_IA_cen_sub1"/>
</dbReference>
<dbReference type="InterPro" id="IPR013825">
    <property type="entry name" value="Topo_IA_cen_sub2"/>
</dbReference>
<name>A0A975T7M8_9NOST</name>
<dbReference type="PROSITE" id="PS00396">
    <property type="entry name" value="TOPO_IA_1"/>
    <property type="match status" value="1"/>
</dbReference>
<feature type="site" description="Interaction with DNA" evidence="8">
    <location>
        <position position="293"/>
    </location>
</feature>
<dbReference type="SUPFAM" id="SSF56712">
    <property type="entry name" value="Prokaryotic type I DNA topoisomerase"/>
    <property type="match status" value="1"/>
</dbReference>
<dbReference type="GO" id="GO:0003917">
    <property type="term" value="F:DNA topoisomerase type I (single strand cut, ATP-independent) activity"/>
    <property type="evidence" value="ECO:0007669"/>
    <property type="project" value="UniProtKB-UniRule"/>
</dbReference>
<dbReference type="NCBIfam" id="TIGR01051">
    <property type="entry name" value="topA_bact"/>
    <property type="match status" value="1"/>
</dbReference>
<comment type="subunit">
    <text evidence="8">Monomer.</text>
</comment>
<dbReference type="InterPro" id="IPR013497">
    <property type="entry name" value="Topo_IA_cen"/>
</dbReference>
<dbReference type="AlphaFoldDB" id="A0A975T7M8"/>
<feature type="active site" description="O-(5'-phospho-DNA)-tyrosine intermediate" evidence="8">
    <location>
        <position position="291"/>
    </location>
</feature>
<dbReference type="InterPro" id="IPR006171">
    <property type="entry name" value="TOPRIM_dom"/>
</dbReference>
<dbReference type="Gene3D" id="3.40.50.140">
    <property type="match status" value="1"/>
</dbReference>
<evidence type="ECO:0000256" key="4">
    <source>
        <dbReference type="ARBA" id="ARBA00022842"/>
    </source>
</evidence>
<dbReference type="PANTHER" id="PTHR42785:SF1">
    <property type="entry name" value="DNA TOPOISOMERASE"/>
    <property type="match status" value="1"/>
</dbReference>
<proteinExistence type="inferred from homology"/>
<dbReference type="InterPro" id="IPR000380">
    <property type="entry name" value="Topo_IA"/>
</dbReference>
<accession>A0A975T7M8</accession>
<dbReference type="Gene3D" id="2.70.20.10">
    <property type="entry name" value="Topoisomerase I, domain 3"/>
    <property type="match status" value="1"/>
</dbReference>
<reference evidence="12" key="1">
    <citation type="submission" date="2017-04" db="EMBL/GenBank/DDBJ databases">
        <title>Genome deletions in a multicellular cyanobacterial endosymbiont for morphological adaptation in marine diatoms.</title>
        <authorList>
            <person name="Wang Y."/>
            <person name="Gao H."/>
            <person name="Li R."/>
            <person name="Xu X."/>
        </authorList>
    </citation>
    <scope>NUCLEOTIDE SEQUENCE</scope>
    <source>
        <strain evidence="12">FACHB 800</strain>
    </source>
</reference>
<dbReference type="Proteomes" id="UP000683511">
    <property type="component" value="Chromosome"/>
</dbReference>
<evidence type="ECO:0000256" key="8">
    <source>
        <dbReference type="HAMAP-Rule" id="MF_00952"/>
    </source>
</evidence>
<evidence type="ECO:0000259" key="10">
    <source>
        <dbReference type="PROSITE" id="PS50880"/>
    </source>
</evidence>
<dbReference type="CDD" id="cd00186">
    <property type="entry name" value="TOP1Ac"/>
    <property type="match status" value="1"/>
</dbReference>
<organism evidence="12 13">
    <name type="scientific">Richelia sinica FACHB-800</name>
    <dbReference type="NCBI Taxonomy" id="1357546"/>
    <lineage>
        <taxon>Bacteria</taxon>
        <taxon>Bacillati</taxon>
        <taxon>Cyanobacteriota</taxon>
        <taxon>Cyanophyceae</taxon>
        <taxon>Nostocales</taxon>
        <taxon>Nostocaceae</taxon>
        <taxon>Richelia</taxon>
    </lineage>
</organism>
<dbReference type="HAMAP" id="MF_00952">
    <property type="entry name" value="Topoisom_1_prok"/>
    <property type="match status" value="1"/>
</dbReference>
<feature type="compositionally biased region" description="Low complexity" evidence="9">
    <location>
        <begin position="826"/>
        <end position="851"/>
    </location>
</feature>
<dbReference type="PANTHER" id="PTHR42785">
    <property type="entry name" value="DNA TOPOISOMERASE, TYPE IA, CORE"/>
    <property type="match status" value="1"/>
</dbReference>
<dbReference type="InterPro" id="IPR005733">
    <property type="entry name" value="TopoI_bac-type"/>
</dbReference>
<dbReference type="InterPro" id="IPR003602">
    <property type="entry name" value="Topo_IA_DNA-bd_dom"/>
</dbReference>
<keyword evidence="5 8" id="KW-0799">Topoisomerase</keyword>
<feature type="domain" description="Topo IA-type catalytic" evidence="11">
    <location>
        <begin position="112"/>
        <end position="554"/>
    </location>
</feature>
<evidence type="ECO:0000256" key="7">
    <source>
        <dbReference type="ARBA" id="ARBA00023235"/>
    </source>
</evidence>
<feature type="site" description="Interaction with DNA" evidence="8">
    <location>
        <position position="122"/>
    </location>
</feature>
<evidence type="ECO:0000256" key="6">
    <source>
        <dbReference type="ARBA" id="ARBA00023125"/>
    </source>
</evidence>
<dbReference type="InterPro" id="IPR013826">
    <property type="entry name" value="Topo_IA_cen_sub3"/>
</dbReference>
<dbReference type="SMART" id="SM00436">
    <property type="entry name" value="TOP1Bc"/>
    <property type="match status" value="1"/>
</dbReference>
<evidence type="ECO:0000256" key="3">
    <source>
        <dbReference type="ARBA" id="ARBA00022723"/>
    </source>
</evidence>
<feature type="region of interest" description="Disordered" evidence="9">
    <location>
        <begin position="816"/>
        <end position="851"/>
    </location>
</feature>
<feature type="domain" description="Toprim" evidence="10">
    <location>
        <begin position="1"/>
        <end position="97"/>
    </location>
</feature>
<dbReference type="InterPro" id="IPR025589">
    <property type="entry name" value="Toprim_C_rpt"/>
</dbReference>
<dbReference type="SMART" id="SM00437">
    <property type="entry name" value="TOP1Ac"/>
    <property type="match status" value="1"/>
</dbReference>
<dbReference type="InterPro" id="IPR003601">
    <property type="entry name" value="Topo_IA_2"/>
</dbReference>
<evidence type="ECO:0000256" key="1">
    <source>
        <dbReference type="ARBA" id="ARBA00000213"/>
    </source>
</evidence>
<feature type="site" description="Interaction with DNA" evidence="8">
    <location>
        <position position="131"/>
    </location>
</feature>
<comment type="function">
    <text evidence="8">Releases the supercoiling and torsional tension of DNA, which is introduced during the DNA replication and transcription, by transiently cleaving and rejoining one strand of the DNA duplex. Introduces a single-strand break via transesterification at a target site in duplex DNA. The scissile phosphodiester is attacked by the catalytic tyrosine of the enzyme, resulting in the formation of a DNA-(5'-phosphotyrosyl)-enzyme intermediate and the expulsion of a 3'-OH DNA strand. The free DNA strand then undergoes passage around the unbroken strand, thus removing DNA supercoils. Finally, in the religation step, the DNA 3'-OH attacks the covalent intermediate to expel the active-site tyrosine and restore the DNA phosphodiester backbone.</text>
</comment>
<dbReference type="GO" id="GO:0003677">
    <property type="term" value="F:DNA binding"/>
    <property type="evidence" value="ECO:0007669"/>
    <property type="project" value="UniProtKB-KW"/>
</dbReference>
<dbReference type="Pfam" id="PF01131">
    <property type="entry name" value="Topoisom_bac"/>
    <property type="match status" value="1"/>
</dbReference>
<feature type="region of interest" description="Disordered" evidence="9">
    <location>
        <begin position="330"/>
        <end position="353"/>
    </location>
</feature>
<dbReference type="InterPro" id="IPR023405">
    <property type="entry name" value="Topo_IA_core_domain"/>
</dbReference>
<dbReference type="PROSITE" id="PS52039">
    <property type="entry name" value="TOPO_IA_2"/>
    <property type="match status" value="1"/>
</dbReference>
<feature type="site" description="Interaction with DNA" evidence="8">
    <location>
        <position position="3"/>
    </location>
</feature>
<comment type="caution">
    <text evidence="8">Lacks conserved residue(s) required for the propagation of feature annotation.</text>
</comment>
<keyword evidence="3" id="KW-0479">Metal-binding</keyword>
<feature type="site" description="Interaction with DNA" evidence="8">
    <location>
        <position position="123"/>
    </location>
</feature>
<dbReference type="Gene3D" id="1.10.290.10">
    <property type="entry name" value="Topoisomerase I, domain 4"/>
    <property type="match status" value="1"/>
</dbReference>
<dbReference type="GO" id="GO:0006265">
    <property type="term" value="P:DNA topological change"/>
    <property type="evidence" value="ECO:0007669"/>
    <property type="project" value="UniProtKB-UniRule"/>
</dbReference>
<evidence type="ECO:0000259" key="11">
    <source>
        <dbReference type="PROSITE" id="PS52039"/>
    </source>
</evidence>
<dbReference type="KEGG" id="rsin:B6N60_01654"/>
<dbReference type="InterPro" id="IPR023406">
    <property type="entry name" value="Topo_IA_AS"/>
</dbReference>
<dbReference type="GO" id="GO:0046872">
    <property type="term" value="F:metal ion binding"/>
    <property type="evidence" value="ECO:0007669"/>
    <property type="project" value="UniProtKB-KW"/>
</dbReference>
<feature type="site" description="Interaction with DNA" evidence="8">
    <location>
        <position position="126"/>
    </location>
</feature>
<dbReference type="PROSITE" id="PS50880">
    <property type="entry name" value="TOPRIM"/>
    <property type="match status" value="1"/>
</dbReference>
<comment type="catalytic activity">
    <reaction evidence="1 8">
        <text>ATP-independent breakage of single-stranded DNA, followed by passage and rejoining.</text>
        <dbReference type="EC" id="5.6.2.1"/>
    </reaction>
</comment>
<gene>
    <name evidence="8" type="primary">topA</name>
    <name evidence="12" type="ORF">B6N60_01654</name>
</gene>
<protein>
    <recommendedName>
        <fullName evidence="8">DNA topoisomerase 1</fullName>
        <ecNumber evidence="8">5.6.2.1</ecNumber>
    </recommendedName>
    <alternativeName>
        <fullName evidence="8">DNA topoisomerase I</fullName>
    </alternativeName>
</protein>